<gene>
    <name evidence="1" type="ORF">ACFS2C_04100</name>
</gene>
<comment type="caution">
    <text evidence="1">The sequence shown here is derived from an EMBL/GenBank/DDBJ whole genome shotgun (WGS) entry which is preliminary data.</text>
</comment>
<organism evidence="1 2">
    <name type="scientific">Prauserella oleivorans</name>
    <dbReference type="NCBI Taxonomy" id="1478153"/>
    <lineage>
        <taxon>Bacteria</taxon>
        <taxon>Bacillati</taxon>
        <taxon>Actinomycetota</taxon>
        <taxon>Actinomycetes</taxon>
        <taxon>Pseudonocardiales</taxon>
        <taxon>Pseudonocardiaceae</taxon>
        <taxon>Prauserella</taxon>
    </lineage>
</organism>
<proteinExistence type="predicted"/>
<dbReference type="RefSeq" id="WP_377389532.1">
    <property type="nucleotide sequence ID" value="NZ_JBHSAN010000017.1"/>
</dbReference>
<sequence>MPVRLTVRQAGSHEFEVEYRRQGQLEWCGRVRLPPWLAQELRGPVVGEEAIATAAARIAVEEFVAVGLQCPFELDPDTLTAVDLALVPRLRAALHGEPA</sequence>
<evidence type="ECO:0000313" key="1">
    <source>
        <dbReference type="EMBL" id="MFD2798570.1"/>
    </source>
</evidence>
<dbReference type="EMBL" id="JBHUOF010000004">
    <property type="protein sequence ID" value="MFD2798570.1"/>
    <property type="molecule type" value="Genomic_DNA"/>
</dbReference>
<reference evidence="2" key="1">
    <citation type="journal article" date="2019" name="Int. J. Syst. Evol. Microbiol.">
        <title>The Global Catalogue of Microorganisms (GCM) 10K type strain sequencing project: providing services to taxonomists for standard genome sequencing and annotation.</title>
        <authorList>
            <consortium name="The Broad Institute Genomics Platform"/>
            <consortium name="The Broad Institute Genome Sequencing Center for Infectious Disease"/>
            <person name="Wu L."/>
            <person name="Ma J."/>
        </authorList>
    </citation>
    <scope>NUCLEOTIDE SEQUENCE [LARGE SCALE GENOMIC DNA]</scope>
    <source>
        <strain evidence="2">IBRC-M 10906</strain>
    </source>
</reference>
<accession>A0ABW5W4V5</accession>
<keyword evidence="2" id="KW-1185">Reference proteome</keyword>
<name>A0ABW5W4V5_9PSEU</name>
<protein>
    <submittedName>
        <fullName evidence="1">Uncharacterized protein</fullName>
    </submittedName>
</protein>
<evidence type="ECO:0000313" key="2">
    <source>
        <dbReference type="Proteomes" id="UP001597478"/>
    </source>
</evidence>
<dbReference type="Proteomes" id="UP001597478">
    <property type="component" value="Unassembled WGS sequence"/>
</dbReference>